<dbReference type="EMBL" id="MT141848">
    <property type="protein sequence ID" value="QJA71126.1"/>
    <property type="molecule type" value="Genomic_DNA"/>
</dbReference>
<sequence length="79" mass="9658">MKKLSDRNKIQRLEKSDRVQRAKDLIEIVRKMDADGQVCDAIFMCKGWDTWAEAMRYRMFNFCPWCSAKLDWDWPRLRR</sequence>
<accession>A0A6M3JMM1</accession>
<organism evidence="1">
    <name type="scientific">viral metagenome</name>
    <dbReference type="NCBI Taxonomy" id="1070528"/>
    <lineage>
        <taxon>unclassified sequences</taxon>
        <taxon>metagenomes</taxon>
        <taxon>organismal metagenomes</taxon>
    </lineage>
</organism>
<name>A0A6M3JMM1_9ZZZZ</name>
<evidence type="ECO:0000313" key="1">
    <source>
        <dbReference type="EMBL" id="QJA71126.1"/>
    </source>
</evidence>
<proteinExistence type="predicted"/>
<dbReference type="AlphaFoldDB" id="A0A6M3JMM1"/>
<reference evidence="1" key="1">
    <citation type="submission" date="2020-03" db="EMBL/GenBank/DDBJ databases">
        <title>The deep terrestrial virosphere.</title>
        <authorList>
            <person name="Holmfeldt K."/>
            <person name="Nilsson E."/>
            <person name="Simone D."/>
            <person name="Lopez-Fernandez M."/>
            <person name="Wu X."/>
            <person name="de Brujin I."/>
            <person name="Lundin D."/>
            <person name="Andersson A."/>
            <person name="Bertilsson S."/>
            <person name="Dopson M."/>
        </authorList>
    </citation>
    <scope>NUCLEOTIDE SEQUENCE</scope>
    <source>
        <strain evidence="1">MM415A03362</strain>
    </source>
</reference>
<gene>
    <name evidence="1" type="ORF">MM415A03362_0004</name>
</gene>
<protein>
    <submittedName>
        <fullName evidence="1">Uncharacterized protein</fullName>
    </submittedName>
</protein>